<gene>
    <name evidence="2" type="ORF">WR25_18298</name>
</gene>
<name>A0A2A2M5Y7_9BILA</name>
<keyword evidence="1" id="KW-0472">Membrane</keyword>
<sequence length="125" mass="13231">MASSRRYCTTTLVVRVVPWLLVTVAVGAAVGISVVLLLTVRRQRPVTGTVVVPRVCTPLVVVTRTVMVLPVVTEDVPLMSQLKRLLERAVTVAAVTAKVSWAGRGDTCTVTVPGVEVAPIASRAT</sequence>
<dbReference type="EMBL" id="LIAE01004837">
    <property type="protein sequence ID" value="PAV93647.1"/>
    <property type="molecule type" value="Genomic_DNA"/>
</dbReference>
<proteinExistence type="predicted"/>
<organism evidence="2 3">
    <name type="scientific">Diploscapter pachys</name>
    <dbReference type="NCBI Taxonomy" id="2018661"/>
    <lineage>
        <taxon>Eukaryota</taxon>
        <taxon>Metazoa</taxon>
        <taxon>Ecdysozoa</taxon>
        <taxon>Nematoda</taxon>
        <taxon>Chromadorea</taxon>
        <taxon>Rhabditida</taxon>
        <taxon>Rhabditina</taxon>
        <taxon>Rhabditomorpha</taxon>
        <taxon>Rhabditoidea</taxon>
        <taxon>Rhabditidae</taxon>
        <taxon>Diploscapter</taxon>
    </lineage>
</organism>
<comment type="caution">
    <text evidence="2">The sequence shown here is derived from an EMBL/GenBank/DDBJ whole genome shotgun (WGS) entry which is preliminary data.</text>
</comment>
<keyword evidence="3" id="KW-1185">Reference proteome</keyword>
<keyword evidence="1" id="KW-0812">Transmembrane</keyword>
<accession>A0A2A2M5Y7</accession>
<evidence type="ECO:0000256" key="1">
    <source>
        <dbReference type="SAM" id="Phobius"/>
    </source>
</evidence>
<keyword evidence="1" id="KW-1133">Transmembrane helix</keyword>
<protein>
    <submittedName>
        <fullName evidence="2">Uncharacterized protein</fullName>
    </submittedName>
</protein>
<evidence type="ECO:0000313" key="3">
    <source>
        <dbReference type="Proteomes" id="UP000218231"/>
    </source>
</evidence>
<dbReference type="AlphaFoldDB" id="A0A2A2M5Y7"/>
<reference evidence="2 3" key="1">
    <citation type="journal article" date="2017" name="Curr. Biol.">
        <title>Genome architecture and evolution of a unichromosomal asexual nematode.</title>
        <authorList>
            <person name="Fradin H."/>
            <person name="Zegar C."/>
            <person name="Gutwein M."/>
            <person name="Lucas J."/>
            <person name="Kovtun M."/>
            <person name="Corcoran D."/>
            <person name="Baugh L.R."/>
            <person name="Kiontke K."/>
            <person name="Gunsalus K."/>
            <person name="Fitch D.H."/>
            <person name="Piano F."/>
        </authorList>
    </citation>
    <scope>NUCLEOTIDE SEQUENCE [LARGE SCALE GENOMIC DNA]</scope>
    <source>
        <strain evidence="2">PF1309</strain>
    </source>
</reference>
<feature type="transmembrane region" description="Helical" evidence="1">
    <location>
        <begin position="16"/>
        <end position="38"/>
    </location>
</feature>
<evidence type="ECO:0000313" key="2">
    <source>
        <dbReference type="EMBL" id="PAV93647.1"/>
    </source>
</evidence>
<dbReference type="Proteomes" id="UP000218231">
    <property type="component" value="Unassembled WGS sequence"/>
</dbReference>